<evidence type="ECO:0000313" key="1">
    <source>
        <dbReference type="EMBL" id="BAI69830.1"/>
    </source>
</evidence>
<proteinExistence type="predicted"/>
<evidence type="ECO:0000313" key="2">
    <source>
        <dbReference type="Proteomes" id="UP000002574"/>
    </source>
</evidence>
<dbReference type="STRING" id="608538.HTH_1379"/>
<dbReference type="KEGG" id="hth:HTH_1379"/>
<dbReference type="Proteomes" id="UP000002574">
    <property type="component" value="Chromosome"/>
</dbReference>
<name>D3DJ28_HYDTT</name>
<organism evidence="1 2">
    <name type="scientific">Hydrogenobacter thermophilus (strain DSM 6534 / IAM 12695 / TK-6)</name>
    <dbReference type="NCBI Taxonomy" id="608538"/>
    <lineage>
        <taxon>Bacteria</taxon>
        <taxon>Pseudomonadati</taxon>
        <taxon>Aquificota</taxon>
        <taxon>Aquificia</taxon>
        <taxon>Aquificales</taxon>
        <taxon>Aquificaceae</taxon>
        <taxon>Hydrogenobacter</taxon>
    </lineage>
</organism>
<gene>
    <name evidence="1" type="ordered locus">HTH_1379</name>
</gene>
<dbReference type="AlphaFoldDB" id="D3DJ28"/>
<dbReference type="eggNOG" id="COG2197">
    <property type="taxonomic scope" value="Bacteria"/>
</dbReference>
<sequence length="55" mass="6128">MSCQVAPSFTPLVAEVWYAIFTRSWAVGLVALSGFVEDVNFFTKAPYTHCWGVKV</sequence>
<accession>D3DJ28</accession>
<dbReference type="EMBL" id="AP011112">
    <property type="protein sequence ID" value="BAI69830.1"/>
    <property type="molecule type" value="Genomic_DNA"/>
</dbReference>
<protein>
    <submittedName>
        <fullName evidence="1">Uncharacterized protein</fullName>
    </submittedName>
</protein>
<keyword evidence="2" id="KW-1185">Reference proteome</keyword>
<reference evidence="1 2" key="1">
    <citation type="journal article" date="2010" name="J. Bacteriol.">
        <title>Complete genome sequence of the thermophilic, obligately chemolithoautotrophic hydrogen-oxidizing bacterium Hydrogenobacter thermophilus TK-6.</title>
        <authorList>
            <person name="Arai H."/>
            <person name="Kanbe H."/>
            <person name="Ishii M."/>
            <person name="Igarashi Y."/>
        </authorList>
    </citation>
    <scope>NUCLEOTIDE SEQUENCE [LARGE SCALE GENOMIC DNA]</scope>
    <source>
        <strain evidence="2">DSM 6534 / IAM 12695 / TK-6 [Tokyo]</strain>
    </source>
</reference>